<keyword evidence="2" id="KW-1185">Reference proteome</keyword>
<protein>
    <submittedName>
        <fullName evidence="1">Uncharacterized protein (TIGR02413 family)</fullName>
    </submittedName>
</protein>
<evidence type="ECO:0000313" key="2">
    <source>
        <dbReference type="Proteomes" id="UP000823486"/>
    </source>
</evidence>
<sequence length="46" mass="5596">MTINMLIFTIIIKQTKISREEAFHQEEIKRWHDANMNRIVQLQNVI</sequence>
<dbReference type="RefSeq" id="WP_204540196.1">
    <property type="nucleotide sequence ID" value="NZ_JAFBFI010000004.1"/>
</dbReference>
<evidence type="ECO:0000313" key="1">
    <source>
        <dbReference type="EMBL" id="MBM7691851.1"/>
    </source>
</evidence>
<dbReference type="InterPro" id="IPR012655">
    <property type="entry name" value="YrzI"/>
</dbReference>
<organism evidence="1 2">
    <name type="scientific">Peribacillus deserti</name>
    <dbReference type="NCBI Taxonomy" id="673318"/>
    <lineage>
        <taxon>Bacteria</taxon>
        <taxon>Bacillati</taxon>
        <taxon>Bacillota</taxon>
        <taxon>Bacilli</taxon>
        <taxon>Bacillales</taxon>
        <taxon>Bacillaceae</taxon>
        <taxon>Peribacillus</taxon>
    </lineage>
</organism>
<dbReference type="Pfam" id="PF09501">
    <property type="entry name" value="Bac_small_YrzI"/>
    <property type="match status" value="1"/>
</dbReference>
<name>A0ABS2QFC8_9BACI</name>
<reference evidence="1 2" key="1">
    <citation type="submission" date="2021-01" db="EMBL/GenBank/DDBJ databases">
        <title>Genomic Encyclopedia of Type Strains, Phase IV (KMG-IV): sequencing the most valuable type-strain genomes for metagenomic binning, comparative biology and taxonomic classification.</title>
        <authorList>
            <person name="Goeker M."/>
        </authorList>
    </citation>
    <scope>NUCLEOTIDE SEQUENCE [LARGE SCALE GENOMIC DNA]</scope>
    <source>
        <strain evidence="1 2">DSM 105482</strain>
    </source>
</reference>
<gene>
    <name evidence="1" type="ORF">JOC77_001261</name>
</gene>
<comment type="caution">
    <text evidence="1">The sequence shown here is derived from an EMBL/GenBank/DDBJ whole genome shotgun (WGS) entry which is preliminary data.</text>
</comment>
<accession>A0ABS2QFC8</accession>
<dbReference type="EMBL" id="JAFBFI010000004">
    <property type="protein sequence ID" value="MBM7691851.1"/>
    <property type="molecule type" value="Genomic_DNA"/>
</dbReference>
<proteinExistence type="predicted"/>
<dbReference type="Proteomes" id="UP000823486">
    <property type="component" value="Unassembled WGS sequence"/>
</dbReference>